<accession>A0A090L9W7</accession>
<dbReference type="CTD" id="36376650"/>
<dbReference type="WormBase" id="SRAE_1000254000">
    <property type="protein sequence ID" value="SRP01462"/>
    <property type="gene ID" value="WBGene00259155"/>
</dbReference>
<evidence type="ECO:0000313" key="4">
    <source>
        <dbReference type="WBParaSite" id="SRAE_1000254000.1"/>
    </source>
</evidence>
<evidence type="ECO:0000313" key="5">
    <source>
        <dbReference type="WormBase" id="SRAE_1000254000"/>
    </source>
</evidence>
<organism evidence="2">
    <name type="scientific">Strongyloides ratti</name>
    <name type="common">Parasitic roundworm</name>
    <dbReference type="NCBI Taxonomy" id="34506"/>
    <lineage>
        <taxon>Eukaryota</taxon>
        <taxon>Metazoa</taxon>
        <taxon>Ecdysozoa</taxon>
        <taxon>Nematoda</taxon>
        <taxon>Chromadorea</taxon>
        <taxon>Rhabditida</taxon>
        <taxon>Tylenchina</taxon>
        <taxon>Panagrolaimomorpha</taxon>
        <taxon>Strongyloidoidea</taxon>
        <taxon>Strongyloididae</taxon>
        <taxon>Strongyloides</taxon>
    </lineage>
</organism>
<dbReference type="EMBL" id="LN609528">
    <property type="protein sequence ID" value="CEF64285.1"/>
    <property type="molecule type" value="Genomic_DNA"/>
</dbReference>
<name>A0A090L9W7_STRRB</name>
<feature type="compositionally biased region" description="Basic and acidic residues" evidence="1">
    <location>
        <begin position="34"/>
        <end position="45"/>
    </location>
</feature>
<reference evidence="2 3" key="1">
    <citation type="submission" date="2014-09" db="EMBL/GenBank/DDBJ databases">
        <authorList>
            <person name="Martin A.A."/>
        </authorList>
    </citation>
    <scope>NUCLEOTIDE SEQUENCE</scope>
    <source>
        <strain evidence="3">ED321</strain>
        <strain evidence="2">ED321 Heterogonic</strain>
    </source>
</reference>
<evidence type="ECO:0000313" key="3">
    <source>
        <dbReference type="Proteomes" id="UP000035682"/>
    </source>
</evidence>
<gene>
    <name evidence="2 4 5" type="ORF">SRAE_1000254000</name>
</gene>
<feature type="region of interest" description="Disordered" evidence="1">
    <location>
        <begin position="27"/>
        <end position="83"/>
    </location>
</feature>
<keyword evidence="3" id="KW-1185">Reference proteome</keyword>
<dbReference type="Proteomes" id="UP000035682">
    <property type="component" value="Unplaced"/>
</dbReference>
<protein>
    <submittedName>
        <fullName evidence="2 4">Uncharacterized protein</fullName>
    </submittedName>
</protein>
<evidence type="ECO:0000256" key="1">
    <source>
        <dbReference type="SAM" id="MobiDB-lite"/>
    </source>
</evidence>
<sequence length="194" mass="22114">MVVGRTAAFAKRRQSLAHLHSYHTKTTNSSLVKRTSDNEEIDKKASMKKSSKRRKSVLLKKKLSTTSRYNTPPNSAGFRSTRRASRATLHDTRNSFDFATAVLQAARRASEACSHKRESSTIEGNSLQNDNDYSSNNFYKTNNNFFCDKTLEKSSDSLKSVNSFLKSDTTTYVPPWRRRHRISLPKKKIINPFS</sequence>
<dbReference type="AlphaFoldDB" id="A0A090L9W7"/>
<reference evidence="4" key="2">
    <citation type="submission" date="2020-12" db="UniProtKB">
        <authorList>
            <consortium name="WormBaseParasite"/>
        </authorList>
    </citation>
    <scope>IDENTIFICATION</scope>
</reference>
<evidence type="ECO:0000313" key="2">
    <source>
        <dbReference type="EMBL" id="CEF64285.1"/>
    </source>
</evidence>
<proteinExistence type="predicted"/>
<dbReference type="WBParaSite" id="SRAE_1000254000.1">
    <property type="protein sequence ID" value="SRAE_1000254000.1"/>
    <property type="gene ID" value="WBGene00259155"/>
</dbReference>
<feature type="compositionally biased region" description="Polar residues" evidence="1">
    <location>
        <begin position="69"/>
        <end position="78"/>
    </location>
</feature>
<dbReference type="GeneID" id="36376650"/>
<dbReference type="RefSeq" id="XP_024503486.1">
    <property type="nucleotide sequence ID" value="XM_024649628.1"/>
</dbReference>
<feature type="compositionally biased region" description="Basic residues" evidence="1">
    <location>
        <begin position="46"/>
        <end position="63"/>
    </location>
</feature>